<dbReference type="AlphaFoldDB" id="A0A3M8DNM9"/>
<dbReference type="InterPro" id="IPR034660">
    <property type="entry name" value="DinB/YfiT-like"/>
</dbReference>
<reference evidence="2 3" key="1">
    <citation type="submission" date="2018-10" db="EMBL/GenBank/DDBJ databases">
        <title>Phylogenomics of Brevibacillus.</title>
        <authorList>
            <person name="Dunlap C."/>
        </authorList>
    </citation>
    <scope>NUCLEOTIDE SEQUENCE [LARGE SCALE GENOMIC DNA]</scope>
    <source>
        <strain evidence="2 3">JCM 15716</strain>
    </source>
</reference>
<sequence>MSRSQKATEETHALLKEIVNVTGTLSEEQIRWKPSDESWSIMEVLCHVEEAIPYWLYEMQRVIQSPGTEWGRGLQHEGRLEAVATAPQRSVSGVRHNLLESLPEIETILLSFTDDDLAIEAPSRNPRFGTKSMSFVVDHLVVEHLEKHLGQIKRNVEHYASANQHK</sequence>
<dbReference type="EMBL" id="RHHQ01000008">
    <property type="protein sequence ID" value="RNB89678.1"/>
    <property type="molecule type" value="Genomic_DNA"/>
</dbReference>
<organism evidence="2 3">
    <name type="scientific">Brevibacillus fluminis</name>
    <dbReference type="NCBI Taxonomy" id="511487"/>
    <lineage>
        <taxon>Bacteria</taxon>
        <taxon>Bacillati</taxon>
        <taxon>Bacillota</taxon>
        <taxon>Bacilli</taxon>
        <taxon>Bacillales</taxon>
        <taxon>Paenibacillaceae</taxon>
        <taxon>Brevibacillus</taxon>
    </lineage>
</organism>
<dbReference type="SUPFAM" id="SSF109854">
    <property type="entry name" value="DinB/YfiT-like putative metalloenzymes"/>
    <property type="match status" value="1"/>
</dbReference>
<dbReference type="Proteomes" id="UP000271031">
    <property type="component" value="Unassembled WGS sequence"/>
</dbReference>
<name>A0A3M8DNM9_9BACL</name>
<evidence type="ECO:0000259" key="1">
    <source>
        <dbReference type="Pfam" id="PF12867"/>
    </source>
</evidence>
<feature type="domain" description="DinB-like" evidence="1">
    <location>
        <begin position="17"/>
        <end position="152"/>
    </location>
</feature>
<proteinExistence type="predicted"/>
<evidence type="ECO:0000313" key="3">
    <source>
        <dbReference type="Proteomes" id="UP000271031"/>
    </source>
</evidence>
<gene>
    <name evidence="2" type="ORF">EDM56_10895</name>
</gene>
<accession>A0A3M8DNM9</accession>
<protein>
    <submittedName>
        <fullName evidence="2">DinB family protein</fullName>
    </submittedName>
</protein>
<dbReference type="Gene3D" id="1.20.120.450">
    <property type="entry name" value="dinb family like domain"/>
    <property type="match status" value="1"/>
</dbReference>
<dbReference type="Pfam" id="PF12867">
    <property type="entry name" value="DinB_2"/>
    <property type="match status" value="1"/>
</dbReference>
<dbReference type="OrthoDB" id="1495892at2"/>
<keyword evidence="3" id="KW-1185">Reference proteome</keyword>
<evidence type="ECO:0000313" key="2">
    <source>
        <dbReference type="EMBL" id="RNB89678.1"/>
    </source>
</evidence>
<dbReference type="InterPro" id="IPR024775">
    <property type="entry name" value="DinB-like"/>
</dbReference>
<comment type="caution">
    <text evidence="2">The sequence shown here is derived from an EMBL/GenBank/DDBJ whole genome shotgun (WGS) entry which is preliminary data.</text>
</comment>
<dbReference type="RefSeq" id="WP_122917933.1">
    <property type="nucleotide sequence ID" value="NZ_RHHQ01000008.1"/>
</dbReference>